<dbReference type="InterPro" id="IPR010905">
    <property type="entry name" value="Glyco_hydro_88"/>
</dbReference>
<keyword evidence="3" id="KW-1185">Reference proteome</keyword>
<dbReference type="InterPro" id="IPR008928">
    <property type="entry name" value="6-hairpin_glycosidase_sf"/>
</dbReference>
<dbReference type="AlphaFoldDB" id="A0A2T0W1I6"/>
<protein>
    <submittedName>
        <fullName evidence="2">Glycosyl hydrolase family 88</fullName>
    </submittedName>
</protein>
<evidence type="ECO:0000313" key="3">
    <source>
        <dbReference type="Proteomes" id="UP000238205"/>
    </source>
</evidence>
<dbReference type="Gene3D" id="1.50.10.10">
    <property type="match status" value="1"/>
</dbReference>
<accession>A0A2T0W1I6</accession>
<dbReference type="SUPFAM" id="SSF48208">
    <property type="entry name" value="Six-hairpin glycosidases"/>
    <property type="match status" value="1"/>
</dbReference>
<gene>
    <name evidence="2" type="ORF">CLV38_12535</name>
</gene>
<evidence type="ECO:0000313" key="2">
    <source>
        <dbReference type="EMBL" id="PRY78664.1"/>
    </source>
</evidence>
<dbReference type="InterPro" id="IPR012341">
    <property type="entry name" value="6hp_glycosidase-like_sf"/>
</dbReference>
<dbReference type="Pfam" id="PF07470">
    <property type="entry name" value="Glyco_hydro_88"/>
    <property type="match status" value="1"/>
</dbReference>
<dbReference type="GO" id="GO:0005975">
    <property type="term" value="P:carbohydrate metabolic process"/>
    <property type="evidence" value="ECO:0007669"/>
    <property type="project" value="InterPro"/>
</dbReference>
<name>A0A2T0W1I6_9LACT</name>
<comment type="caution">
    <text evidence="2">The sequence shown here is derived from an EMBL/GenBank/DDBJ whole genome shotgun (WGS) entry which is preliminary data.</text>
</comment>
<dbReference type="EMBL" id="PVTO01000025">
    <property type="protein sequence ID" value="PRY78664.1"/>
    <property type="molecule type" value="Genomic_DNA"/>
</dbReference>
<evidence type="ECO:0000256" key="1">
    <source>
        <dbReference type="ARBA" id="ARBA00022801"/>
    </source>
</evidence>
<sequence>MSDIDEEIYTRKISTGNGLSLSQSIFLLGMMKVWEKTGNDDYLGYIKGYYDALINDQGNLLYERDQLDTIQVGILLFKL</sequence>
<reference evidence="2 3" key="1">
    <citation type="submission" date="2018-03" db="EMBL/GenBank/DDBJ databases">
        <title>Genomic Encyclopedia of Archaeal and Bacterial Type Strains, Phase II (KMG-II): from individual species to whole genera.</title>
        <authorList>
            <person name="Goeker M."/>
        </authorList>
    </citation>
    <scope>NUCLEOTIDE SEQUENCE [LARGE SCALE GENOMIC DNA]</scope>
    <source>
        <strain evidence="2 3">DSM 13175</strain>
    </source>
</reference>
<proteinExistence type="predicted"/>
<organism evidence="2 3">
    <name type="scientific">Alkalibacterium olivapovliticus</name>
    <dbReference type="NCBI Taxonomy" id="99907"/>
    <lineage>
        <taxon>Bacteria</taxon>
        <taxon>Bacillati</taxon>
        <taxon>Bacillota</taxon>
        <taxon>Bacilli</taxon>
        <taxon>Lactobacillales</taxon>
        <taxon>Carnobacteriaceae</taxon>
        <taxon>Alkalibacterium</taxon>
    </lineage>
</organism>
<dbReference type="Proteomes" id="UP000238205">
    <property type="component" value="Unassembled WGS sequence"/>
</dbReference>
<dbReference type="RefSeq" id="WP_211295469.1">
    <property type="nucleotide sequence ID" value="NZ_PVTO01000025.1"/>
</dbReference>
<keyword evidence="1 2" id="KW-0378">Hydrolase</keyword>
<dbReference type="GO" id="GO:0016787">
    <property type="term" value="F:hydrolase activity"/>
    <property type="evidence" value="ECO:0007669"/>
    <property type="project" value="UniProtKB-KW"/>
</dbReference>